<dbReference type="Gene3D" id="3.90.1750.20">
    <property type="entry name" value="Putative Large Serine Recombinase, Chain B, Domain 2"/>
    <property type="match status" value="1"/>
</dbReference>
<organism evidence="6 7">
    <name type="scientific">Qipengyuania atrilutea</name>
    <dbReference type="NCBI Taxonomy" id="2744473"/>
    <lineage>
        <taxon>Bacteria</taxon>
        <taxon>Pseudomonadati</taxon>
        <taxon>Pseudomonadota</taxon>
        <taxon>Alphaproteobacteria</taxon>
        <taxon>Sphingomonadales</taxon>
        <taxon>Erythrobacteraceae</taxon>
        <taxon>Qipengyuania</taxon>
    </lineage>
</organism>
<evidence type="ECO:0000313" key="7">
    <source>
        <dbReference type="Proteomes" id="UP000561438"/>
    </source>
</evidence>
<dbReference type="Pfam" id="PF13408">
    <property type="entry name" value="Zn_ribbon_recom"/>
    <property type="match status" value="1"/>
</dbReference>
<dbReference type="InterPro" id="IPR050639">
    <property type="entry name" value="SSR_resolvase"/>
</dbReference>
<dbReference type="InterPro" id="IPR038109">
    <property type="entry name" value="DNA_bind_recomb_sf"/>
</dbReference>
<evidence type="ECO:0000256" key="1">
    <source>
        <dbReference type="ARBA" id="ARBA00023125"/>
    </source>
</evidence>
<sequence>MQTSVIYARFSTSEQSKGYSLERQKTLGTSFAEEQGWQVENVITDEGRSAFHGANRLEGSALHTFEIEARNGLHDGKVLVVENIDRLSRQGAKAAAQLIWALNENGVSVATYHDQHIYSADRDGDMMDLFKLILLAQQSHEESAKKSRRTADSWAARFAAISDGKKVAVPHLPHWIDREGDELVLNPHRTAVLNEIFDLYIDGCGIHLITTKLNDRAEPTWMPASHKRQNNGWFYSYVYRLLTKRAVLGEYVTREGVTLASDFFPQAISAEKWNRVQATLAMRKGNQRRSRNQNRNLLAQMVVCSQCGGGAHFEHTTDSVQRYTKTNGEVVNYKRKTYRRLRCDRARRRFECDNNEVLNYDFVEDTILQEMLPRLAGDKSRSDPLAPLKREAAELQRLQLVDEQTTANLVDALAAGPSNAINARLRAIEKQMEQRSGQIEQLEREIAQQDAQPSKSVDADEVRALEDELTSEDDATRIAARGRVNMALRRLIDRILIHPNGTFEVQPDEYGSWTFDKDGTLLEGAYMP</sequence>
<keyword evidence="7" id="KW-1185">Reference proteome</keyword>
<evidence type="ECO:0000313" key="6">
    <source>
        <dbReference type="EMBL" id="NVD44852.1"/>
    </source>
</evidence>
<dbReference type="SMART" id="SM00857">
    <property type="entry name" value="Resolvase"/>
    <property type="match status" value="1"/>
</dbReference>
<accession>A0A850H3S5</accession>
<dbReference type="GO" id="GO:0003677">
    <property type="term" value="F:DNA binding"/>
    <property type="evidence" value="ECO:0007669"/>
    <property type="project" value="UniProtKB-KW"/>
</dbReference>
<feature type="coiled-coil region" evidence="3">
    <location>
        <begin position="425"/>
        <end position="452"/>
    </location>
</feature>
<dbReference type="InterPro" id="IPR025827">
    <property type="entry name" value="Zn_ribbon_recom_dom"/>
</dbReference>
<keyword evidence="2" id="KW-0233">DNA recombination</keyword>
<dbReference type="AlphaFoldDB" id="A0A850H3S5"/>
<dbReference type="PROSITE" id="PS51737">
    <property type="entry name" value="RECOMBINASE_DNA_BIND"/>
    <property type="match status" value="1"/>
</dbReference>
<feature type="domain" description="Recombinase" evidence="5">
    <location>
        <begin position="173"/>
        <end position="286"/>
    </location>
</feature>
<keyword evidence="1" id="KW-0238">DNA-binding</keyword>
<dbReference type="PROSITE" id="PS51736">
    <property type="entry name" value="RECOMBINASES_3"/>
    <property type="match status" value="1"/>
</dbReference>
<evidence type="ECO:0000259" key="4">
    <source>
        <dbReference type="PROSITE" id="PS51736"/>
    </source>
</evidence>
<gene>
    <name evidence="6" type="ORF">HUV48_07430</name>
</gene>
<dbReference type="PANTHER" id="PTHR30461">
    <property type="entry name" value="DNA-INVERTASE FROM LAMBDOID PROPHAGE"/>
    <property type="match status" value="1"/>
</dbReference>
<dbReference type="Pfam" id="PF00239">
    <property type="entry name" value="Resolvase"/>
    <property type="match status" value="1"/>
</dbReference>
<protein>
    <submittedName>
        <fullName evidence="6">Recombinase family protein</fullName>
    </submittedName>
</protein>
<reference evidence="6 7" key="1">
    <citation type="submission" date="2020-06" db="EMBL/GenBank/DDBJ databases">
        <title>Altererythrobacter sp. HHU K3-1.</title>
        <authorList>
            <person name="Zhang D."/>
            <person name="Xue H."/>
        </authorList>
    </citation>
    <scope>NUCLEOTIDE SEQUENCE [LARGE SCALE GENOMIC DNA]</scope>
    <source>
        <strain evidence="6 7">HHU K3-1</strain>
    </source>
</reference>
<dbReference type="Pfam" id="PF07508">
    <property type="entry name" value="Recombinase"/>
    <property type="match status" value="1"/>
</dbReference>
<dbReference type="CDD" id="cd00338">
    <property type="entry name" value="Ser_Recombinase"/>
    <property type="match status" value="1"/>
</dbReference>
<keyword evidence="3" id="KW-0175">Coiled coil</keyword>
<feature type="domain" description="Resolvase/invertase-type recombinase catalytic" evidence="4">
    <location>
        <begin position="3"/>
        <end position="161"/>
    </location>
</feature>
<proteinExistence type="predicted"/>
<dbReference type="GO" id="GO:0000150">
    <property type="term" value="F:DNA strand exchange activity"/>
    <property type="evidence" value="ECO:0007669"/>
    <property type="project" value="InterPro"/>
</dbReference>
<evidence type="ECO:0000259" key="5">
    <source>
        <dbReference type="PROSITE" id="PS51737"/>
    </source>
</evidence>
<name>A0A850H3S5_9SPHN</name>
<dbReference type="InterPro" id="IPR011109">
    <property type="entry name" value="DNA_bind_recombinase_dom"/>
</dbReference>
<dbReference type="InterPro" id="IPR006119">
    <property type="entry name" value="Resolv_N"/>
</dbReference>
<dbReference type="RefSeq" id="WP_176267147.1">
    <property type="nucleotide sequence ID" value="NZ_JABWGV010000002.1"/>
</dbReference>
<evidence type="ECO:0000256" key="3">
    <source>
        <dbReference type="SAM" id="Coils"/>
    </source>
</evidence>
<dbReference type="InterPro" id="IPR036162">
    <property type="entry name" value="Resolvase-like_N_sf"/>
</dbReference>
<dbReference type="EMBL" id="JABWGV010000002">
    <property type="protein sequence ID" value="NVD44852.1"/>
    <property type="molecule type" value="Genomic_DNA"/>
</dbReference>
<dbReference type="Proteomes" id="UP000561438">
    <property type="component" value="Unassembled WGS sequence"/>
</dbReference>
<comment type="caution">
    <text evidence="6">The sequence shown here is derived from an EMBL/GenBank/DDBJ whole genome shotgun (WGS) entry which is preliminary data.</text>
</comment>
<dbReference type="SUPFAM" id="SSF53041">
    <property type="entry name" value="Resolvase-like"/>
    <property type="match status" value="1"/>
</dbReference>
<dbReference type="Gene3D" id="3.40.50.1390">
    <property type="entry name" value="Resolvase, N-terminal catalytic domain"/>
    <property type="match status" value="1"/>
</dbReference>
<dbReference type="PANTHER" id="PTHR30461:SF2">
    <property type="entry name" value="SERINE RECOMBINASE PINE-RELATED"/>
    <property type="match status" value="1"/>
</dbReference>
<evidence type="ECO:0000256" key="2">
    <source>
        <dbReference type="ARBA" id="ARBA00023172"/>
    </source>
</evidence>